<dbReference type="Pfam" id="PF00290">
    <property type="entry name" value="Trp_syntA"/>
    <property type="match status" value="1"/>
</dbReference>
<dbReference type="InterPro" id="IPR002028">
    <property type="entry name" value="Trp_synthase_suA"/>
</dbReference>
<dbReference type="EMBL" id="SJPF01000001">
    <property type="protein sequence ID" value="TWT39112.1"/>
    <property type="molecule type" value="Genomic_DNA"/>
</dbReference>
<evidence type="ECO:0000256" key="9">
    <source>
        <dbReference type="HAMAP-Rule" id="MF_00131"/>
    </source>
</evidence>
<accession>A0A5C5VN30</accession>
<feature type="active site" description="Proton acceptor" evidence="9">
    <location>
        <position position="60"/>
    </location>
</feature>
<evidence type="ECO:0000256" key="5">
    <source>
        <dbReference type="ARBA" id="ARBA00022822"/>
    </source>
</evidence>
<dbReference type="SUPFAM" id="SSF51366">
    <property type="entry name" value="Ribulose-phoshate binding barrel"/>
    <property type="match status" value="1"/>
</dbReference>
<dbReference type="GO" id="GO:0005829">
    <property type="term" value="C:cytosol"/>
    <property type="evidence" value="ECO:0007669"/>
    <property type="project" value="TreeGrafter"/>
</dbReference>
<evidence type="ECO:0000256" key="8">
    <source>
        <dbReference type="ARBA" id="ARBA00049047"/>
    </source>
</evidence>
<evidence type="ECO:0000256" key="4">
    <source>
        <dbReference type="ARBA" id="ARBA00022605"/>
    </source>
</evidence>
<reference evidence="11 12" key="1">
    <citation type="submission" date="2019-02" db="EMBL/GenBank/DDBJ databases">
        <title>Deep-cultivation of Planctomycetes and their phenomic and genomic characterization uncovers novel biology.</title>
        <authorList>
            <person name="Wiegand S."/>
            <person name="Jogler M."/>
            <person name="Boedeker C."/>
            <person name="Pinto D."/>
            <person name="Vollmers J."/>
            <person name="Rivas-Marin E."/>
            <person name="Kohn T."/>
            <person name="Peeters S.H."/>
            <person name="Heuer A."/>
            <person name="Rast P."/>
            <person name="Oberbeckmann S."/>
            <person name="Bunk B."/>
            <person name="Jeske O."/>
            <person name="Meyerdierks A."/>
            <person name="Storesund J.E."/>
            <person name="Kallscheuer N."/>
            <person name="Luecker S."/>
            <person name="Lage O.M."/>
            <person name="Pohl T."/>
            <person name="Merkel B.J."/>
            <person name="Hornburger P."/>
            <person name="Mueller R.-W."/>
            <person name="Bruemmer F."/>
            <person name="Labrenz M."/>
            <person name="Spormann A.M."/>
            <person name="Op Den Camp H."/>
            <person name="Overmann J."/>
            <person name="Amann R."/>
            <person name="Jetten M.S.M."/>
            <person name="Mascher T."/>
            <person name="Medema M.H."/>
            <person name="Devos D.P."/>
            <person name="Kaster A.-K."/>
            <person name="Ovreas L."/>
            <person name="Rohde M."/>
            <person name="Galperin M.Y."/>
            <person name="Jogler C."/>
        </authorList>
    </citation>
    <scope>NUCLEOTIDE SEQUENCE [LARGE SCALE GENOMIC DNA]</scope>
    <source>
        <strain evidence="11 12">Enr8</strain>
    </source>
</reference>
<evidence type="ECO:0000256" key="2">
    <source>
        <dbReference type="ARBA" id="ARBA00004733"/>
    </source>
</evidence>
<dbReference type="EC" id="4.2.1.20" evidence="9"/>
<evidence type="ECO:0000256" key="1">
    <source>
        <dbReference type="ARBA" id="ARBA00003365"/>
    </source>
</evidence>
<dbReference type="InterPro" id="IPR013785">
    <property type="entry name" value="Aldolase_TIM"/>
</dbReference>
<comment type="function">
    <text evidence="1 9">The alpha subunit is responsible for the aldol cleavage of indoleglycerol phosphate to indole and glyceraldehyde 3-phosphate.</text>
</comment>
<organism evidence="11 12">
    <name type="scientific">Blastopirellula retiformator</name>
    <dbReference type="NCBI Taxonomy" id="2527970"/>
    <lineage>
        <taxon>Bacteria</taxon>
        <taxon>Pseudomonadati</taxon>
        <taxon>Planctomycetota</taxon>
        <taxon>Planctomycetia</taxon>
        <taxon>Pirellulales</taxon>
        <taxon>Pirellulaceae</taxon>
        <taxon>Blastopirellula</taxon>
    </lineage>
</organism>
<dbReference type="HAMAP" id="MF_00131">
    <property type="entry name" value="Trp_synth_alpha"/>
    <property type="match status" value="1"/>
</dbReference>
<keyword evidence="12" id="KW-1185">Reference proteome</keyword>
<comment type="caution">
    <text evidence="11">The sequence shown here is derived from an EMBL/GenBank/DDBJ whole genome shotgun (WGS) entry which is preliminary data.</text>
</comment>
<protein>
    <recommendedName>
        <fullName evidence="9">Tryptophan synthase alpha chain</fullName>
        <ecNumber evidence="9">4.2.1.20</ecNumber>
    </recommendedName>
</protein>
<evidence type="ECO:0000256" key="7">
    <source>
        <dbReference type="ARBA" id="ARBA00023239"/>
    </source>
</evidence>
<dbReference type="NCBIfam" id="TIGR00262">
    <property type="entry name" value="trpA"/>
    <property type="match status" value="1"/>
</dbReference>
<sequence length="267" mass="28898">MSSIDQVFADLRAQNRKAFIPFVTAGDPSLDVTSAALKELSKRGGSVCELGIPYSDPIADGPVIQASYTRALQRKIKLSQILEMAGKTTPEMSAPLVTMVSYAIIHRHGTEQYIQDAKAAGIAGAIVPDLLVEESGDFAKICQANDFSLIQLVTPTTSRERAMRIAETSTGFIYYVSVAGITGERTQLPPDLLDNVSWLRSQTKVPICIGFGISQPEHVRTLKKVADGVIVGSAIVRRMGEIGEKSEEQVIDEIGDYAETLIEALNE</sequence>
<comment type="subunit">
    <text evidence="3 9">Tetramer of two alpha and two beta chains.</text>
</comment>
<dbReference type="CDD" id="cd04724">
    <property type="entry name" value="Tryptophan_synthase_alpha"/>
    <property type="match status" value="1"/>
</dbReference>
<keyword evidence="7 9" id="KW-0456">Lyase</keyword>
<feature type="active site" description="Proton acceptor" evidence="9">
    <location>
        <position position="49"/>
    </location>
</feature>
<evidence type="ECO:0000256" key="10">
    <source>
        <dbReference type="RuleBase" id="RU003662"/>
    </source>
</evidence>
<dbReference type="OrthoDB" id="9804578at2"/>
<keyword evidence="4 9" id="KW-0028">Amino-acid biosynthesis</keyword>
<gene>
    <name evidence="9 11" type="primary">trpA</name>
    <name evidence="11" type="ORF">Enr8_08070</name>
</gene>
<dbReference type="Proteomes" id="UP000318878">
    <property type="component" value="Unassembled WGS sequence"/>
</dbReference>
<proteinExistence type="inferred from homology"/>
<dbReference type="PANTHER" id="PTHR43406:SF1">
    <property type="entry name" value="TRYPTOPHAN SYNTHASE ALPHA CHAIN, CHLOROPLASTIC"/>
    <property type="match status" value="1"/>
</dbReference>
<comment type="catalytic activity">
    <reaction evidence="8 9">
        <text>(1S,2R)-1-C-(indol-3-yl)glycerol 3-phosphate + L-serine = D-glyceraldehyde 3-phosphate + L-tryptophan + H2O</text>
        <dbReference type="Rhea" id="RHEA:10532"/>
        <dbReference type="ChEBI" id="CHEBI:15377"/>
        <dbReference type="ChEBI" id="CHEBI:33384"/>
        <dbReference type="ChEBI" id="CHEBI:57912"/>
        <dbReference type="ChEBI" id="CHEBI:58866"/>
        <dbReference type="ChEBI" id="CHEBI:59776"/>
        <dbReference type="EC" id="4.2.1.20"/>
    </reaction>
</comment>
<dbReference type="GO" id="GO:0004834">
    <property type="term" value="F:tryptophan synthase activity"/>
    <property type="evidence" value="ECO:0007669"/>
    <property type="project" value="UniProtKB-UniRule"/>
</dbReference>
<name>A0A5C5VN30_9BACT</name>
<dbReference type="InterPro" id="IPR011060">
    <property type="entry name" value="RibuloseP-bd_barrel"/>
</dbReference>
<dbReference type="AlphaFoldDB" id="A0A5C5VN30"/>
<keyword evidence="5 9" id="KW-0822">Tryptophan biosynthesis</keyword>
<dbReference type="Gene3D" id="3.20.20.70">
    <property type="entry name" value="Aldolase class I"/>
    <property type="match status" value="1"/>
</dbReference>
<evidence type="ECO:0000256" key="6">
    <source>
        <dbReference type="ARBA" id="ARBA00023141"/>
    </source>
</evidence>
<evidence type="ECO:0000313" key="11">
    <source>
        <dbReference type="EMBL" id="TWT39112.1"/>
    </source>
</evidence>
<keyword evidence="6 9" id="KW-0057">Aromatic amino acid biosynthesis</keyword>
<evidence type="ECO:0000256" key="3">
    <source>
        <dbReference type="ARBA" id="ARBA00011270"/>
    </source>
</evidence>
<dbReference type="RefSeq" id="WP_146429311.1">
    <property type="nucleotide sequence ID" value="NZ_SJPF01000001.1"/>
</dbReference>
<comment type="pathway">
    <text evidence="2 9">Amino-acid biosynthesis; L-tryptophan biosynthesis; L-tryptophan from chorismate: step 5/5.</text>
</comment>
<comment type="similarity">
    <text evidence="9 10">Belongs to the TrpA family.</text>
</comment>
<evidence type="ECO:0000313" key="12">
    <source>
        <dbReference type="Proteomes" id="UP000318878"/>
    </source>
</evidence>
<dbReference type="PANTHER" id="PTHR43406">
    <property type="entry name" value="TRYPTOPHAN SYNTHASE, ALPHA CHAIN"/>
    <property type="match status" value="1"/>
</dbReference>
<dbReference type="FunFam" id="3.20.20.70:FF:000037">
    <property type="entry name" value="Tryptophan synthase alpha chain"/>
    <property type="match status" value="1"/>
</dbReference>
<dbReference type="UniPathway" id="UPA00035">
    <property type="reaction ID" value="UER00044"/>
</dbReference>